<comment type="caution">
    <text evidence="10">The sequence shown here is derived from an EMBL/GenBank/DDBJ whole genome shotgun (WGS) entry which is preliminary data.</text>
</comment>
<dbReference type="Pfam" id="PF15644">
    <property type="entry name" value="Gln_amidase"/>
    <property type="match status" value="1"/>
</dbReference>
<feature type="compositionally biased region" description="Low complexity" evidence="7">
    <location>
        <begin position="482"/>
        <end position="506"/>
    </location>
</feature>
<feature type="compositionally biased region" description="Gly residues" evidence="7">
    <location>
        <begin position="401"/>
        <end position="420"/>
    </location>
</feature>
<evidence type="ECO:0000313" key="10">
    <source>
        <dbReference type="EMBL" id="GIJ29647.1"/>
    </source>
</evidence>
<keyword evidence="11" id="KW-1185">Reference proteome</keyword>
<feature type="compositionally biased region" description="Low complexity" evidence="7">
    <location>
        <begin position="748"/>
        <end position="760"/>
    </location>
</feature>
<feature type="transmembrane region" description="Helical" evidence="8">
    <location>
        <begin position="244"/>
        <end position="264"/>
    </location>
</feature>
<feature type="active site" evidence="5">
    <location>
        <position position="3728"/>
    </location>
</feature>
<dbReference type="PROSITE" id="PS50203">
    <property type="entry name" value="CALPAIN_CAT"/>
    <property type="match status" value="2"/>
</dbReference>
<feature type="region of interest" description="Disordered" evidence="7">
    <location>
        <begin position="2230"/>
        <end position="2259"/>
    </location>
</feature>
<feature type="compositionally biased region" description="Polar residues" evidence="7">
    <location>
        <begin position="1699"/>
        <end position="1710"/>
    </location>
</feature>
<keyword evidence="4 5" id="KW-0788">Thiol protease</keyword>
<evidence type="ECO:0000256" key="3">
    <source>
        <dbReference type="ARBA" id="ARBA00022801"/>
    </source>
</evidence>
<keyword evidence="8" id="KW-0812">Transmembrane</keyword>
<gene>
    <name evidence="10" type="ORF">Vqi01_48090</name>
</gene>
<feature type="region of interest" description="Disordered" evidence="7">
    <location>
        <begin position="3984"/>
        <end position="4029"/>
    </location>
</feature>
<dbReference type="InterPro" id="IPR038765">
    <property type="entry name" value="Papain-like_cys_pep_sf"/>
</dbReference>
<keyword evidence="2 5" id="KW-0645">Protease</keyword>
<dbReference type="InterPro" id="IPR001300">
    <property type="entry name" value="Peptidase_C2_calpain_cat"/>
</dbReference>
<feature type="compositionally biased region" description="Polar residues" evidence="7">
    <location>
        <begin position="882"/>
        <end position="891"/>
    </location>
</feature>
<name>A0ABQ4JJI0_9ACTN</name>
<feature type="region of interest" description="Disordered" evidence="7">
    <location>
        <begin position="1533"/>
        <end position="1565"/>
    </location>
</feature>
<feature type="active site" evidence="5">
    <location>
        <position position="3207"/>
    </location>
</feature>
<feature type="compositionally biased region" description="Polar residues" evidence="7">
    <location>
        <begin position="571"/>
        <end position="580"/>
    </location>
</feature>
<feature type="region of interest" description="Disordered" evidence="7">
    <location>
        <begin position="1975"/>
        <end position="2018"/>
    </location>
</feature>
<feature type="compositionally biased region" description="Low complexity" evidence="7">
    <location>
        <begin position="804"/>
        <end position="833"/>
    </location>
</feature>
<dbReference type="PANTHER" id="PTHR10183">
    <property type="entry name" value="CALPAIN"/>
    <property type="match status" value="1"/>
</dbReference>
<dbReference type="PANTHER" id="PTHR10183:SF379">
    <property type="entry name" value="CALPAIN-5"/>
    <property type="match status" value="1"/>
</dbReference>
<evidence type="ECO:0000259" key="9">
    <source>
        <dbReference type="PROSITE" id="PS50203"/>
    </source>
</evidence>
<feature type="active site" evidence="5">
    <location>
        <position position="3931"/>
    </location>
</feature>
<evidence type="ECO:0000256" key="4">
    <source>
        <dbReference type="ARBA" id="ARBA00022807"/>
    </source>
</evidence>
<feature type="compositionally biased region" description="Low complexity" evidence="7">
    <location>
        <begin position="768"/>
        <end position="781"/>
    </location>
</feature>
<dbReference type="Pfam" id="PF25547">
    <property type="entry name" value="WXG100_2"/>
    <property type="match status" value="1"/>
</dbReference>
<feature type="compositionally biased region" description="Basic and acidic residues" evidence="7">
    <location>
        <begin position="1629"/>
        <end position="1643"/>
    </location>
</feature>
<feature type="coiled-coil region" evidence="6">
    <location>
        <begin position="2437"/>
        <end position="2471"/>
    </location>
</feature>
<dbReference type="Pfam" id="PF14431">
    <property type="entry name" value="YwqJ-deaminase"/>
    <property type="match status" value="1"/>
</dbReference>
<evidence type="ECO:0000256" key="2">
    <source>
        <dbReference type="ARBA" id="ARBA00022670"/>
    </source>
</evidence>
<dbReference type="InterPro" id="IPR057746">
    <property type="entry name" value="CpnT-like_N"/>
</dbReference>
<protein>
    <recommendedName>
        <fullName evidence="9">Calpain catalytic domain-containing protein</fullName>
    </recommendedName>
</protein>
<feature type="compositionally biased region" description="Pro residues" evidence="7">
    <location>
        <begin position="3999"/>
        <end position="4008"/>
    </location>
</feature>
<evidence type="ECO:0000256" key="6">
    <source>
        <dbReference type="SAM" id="Coils"/>
    </source>
</evidence>
<feature type="compositionally biased region" description="Low complexity" evidence="7">
    <location>
        <begin position="692"/>
        <end position="725"/>
    </location>
</feature>
<evidence type="ECO:0000256" key="5">
    <source>
        <dbReference type="PROSITE-ProRule" id="PRU00239"/>
    </source>
</evidence>
<dbReference type="Pfam" id="PF00648">
    <property type="entry name" value="Peptidase_C2"/>
    <property type="match status" value="1"/>
</dbReference>
<evidence type="ECO:0000256" key="1">
    <source>
        <dbReference type="ARBA" id="ARBA00007623"/>
    </source>
</evidence>
<sequence>MAVPNPRGWLGDYAWVWDAICWVGAGEGWPSGDEDKMRELADAWQGLAEAVNEALFEADPAVMKILQSWGGGAGEAFGGLWNQLGVDPNNGLPLIQEVAAAYASGCDQAALEIEYAKLTVLIAVMITVIAVFVALLMAWLGGVSAGAIPGILAGGRQAVTIAFRRLIAQMGRQLLTRAGMQTALRTAGTRLGRFVTSQGFRQGMTRLGRELLEEIGEELIIDVGAQAYQMHTGERRQWDGKRTLTAGVGGAYGAVLGTGLHWAGRRVAPRMPVSFSPSRLSFPGSGVVRWGSTSITSGAQNAIISPAASVLANGTINGQWAMPGADAFLGGFASGAGRTGATMIGSGAGTMGAKITNWGLGKLGVDFTPGAGLGAGGIDPSLGVGGTNGLGNLGGTNGASGGTGAGSTGSGSTSGAGSSGGANSTSGAGSSGGSGSTSGAGSSGGANSTTGGGSTGSSTSGNGAGSVPTSSGSTSGGGGTAGSANTDTGGATQTGAGSVPASGSGSINLAPPPVDGSGAPSVDGSGAPSVDGSGAPSDGGTPPASPTADTGQKVTAEGPAAPVSDQPGTDRPTSGSTDQPGTDRRTSGATDQTGGAGPRTEAGTSTSGDAATGPARTSTGTPTTVVADPGPVGNQADPVVSDTPPMVLPGGSPLAAPTAGLSAGNVTPAGPTAPTNPAPTVSQQPAGPPTGPQAATNPNAPTTTGAPTAGTTTPSGSTTTQAAPSRTTPAGPVVNPTAAHTAGSISLTPATAPTSTSPNPATAPQPGTPAQQGAASQPGSTPSSGRPEARTPVDPLAPAVPAQTAGTDPTTAPGTTASGTNAPGTTASGTNASDTTAPVARDGAVDPAADRADQAQRPTADGPVVAPVPASTGASHGGPTGPDTNAGQVNPETLKKSEGPTGRGTHSWHLDPTAVDGDPTGPDAERSLIEASRTLAETVRTAVKAATVSKGKRPGMAGALLMANGELTTHTSMTEDKGTKPPTQPSVHPLAQAALDRTAAALLDGVGGGHGKCAEVALVSDQLYRLEQQWRNAGEPGTFEQYALNAFEGAKIVTHQAKEAKSGGISYEPGHYRPPCRSCAHFLPQFNVEPLVDPDREVTAYQPPVPGVVGNGPLLSDSRPYGQPEGLVPPDQADQDVLDAAVPRDPATGRPTAHPDPRLGSWAGLVNDGGPDQPGRSTNCADVGLSVLSTWYGRPDVAAPTATSSEVERGSTARQEQALRASFGHQGSGTPALDAVADALRTAGHGAAALIITSWSGDGGAHTWNAVNHNGTVIWVDGQRGRLSDGDPLYADQVGDVWSIVLDAEGDPIQPARPDGSITTAVPPASTASDGLSDPGDRTWTVITASALPGTDFHGQGRAQPDPDAVLDRARSVIGQVAAHAGVSDVQPRSDGTYQVTRADGSTFDLRLTSGPVADRAVATGRFDADGVAVVTLSDRAADAIVERGLAHEVAELSALGRPSAPGAPTVDPLSPADLAELRTAAHQVAVADRWSRAAAQRELAAVVDRLGLRDGMLGAEQRLATVPDSTRTALNDVYPDWHTDRPGSKPASRLPAAPTSDARPTGLPRLRTYVLTHLTTNSMLTALAVKLTSDAGRPELALMLGVGGLVGAVATGPAKWLAKRAGLAAEDRRARHDARQEARSNADSDATTGEQVAGRTDDVGPATREVDSATARLDSQVEALGQRLDAEEGRRRLIGRTRSFTAPATTGPSPSVGRSGDPAASPGPANPVGLTPHEQGRLAELRALSAQRDAGTRWARPRATREIRALLDSLGLRQGTPGAEQRRELLPADVRSLADRFGGSRPAAVRERLRVIVDRRPAEGERPGKVAPWWMSTVENAPNVLAAGSIALVGDLIGQLRLGWFAITAGLTATASGAVVDPLMARREAAAKDARDTWDKAHPALPADALLTQVSEVVTGPVDAVTQRAAEVTRRAADLEQRVADLNRRLAESHGRNGVAHSFRRLLFGDPAWAGLPTPDSASLGRPGQSGDPATSTGPTSTSTGPTSTADPANRTRGPADAAAVQRLAELAARHESARGPARVRHARHLRAMLDQLGLRDGIPGAEQRRELLPAELRPVAERFGRRLVADKVTRIFVGRPADATDSDARPSNVPNAGVYAVEQTPGPLVQAATTVEIANAIQVAAGAGPVNMTVGGVLGSVRDLALKRIETAVKDARRKWDLEHPNPATDSTARVERVAGPTEAAVSDAARRLRVAIANLDRVSSAIDRLAAQQPAAGTPTPTPPTSRGGGTTRTDTSDSLRRADSWELQTAAHHVRNAGPMSLKPALRELYAVIDRLGLRDGMLGKADRLAGLPPEARQVVAEFGGDRASRPAQLRTLRAEQKSADNGRPHGVPGLSTYLLSSFVTTGVAGAAGTAIAIALASPLAPIIPAAALAAAPVIGMTKWYAKRAGLAADDVRTRFDARSEARSTADRVDQIIDRLQEPVRELEQTTAELETRLDAAEAATDRLTERLAGTHQRNGILGRLFGAFGRSSAVSPDPASPDPAAGQPQGGNATGRPDGGPDPDSGRITAAAVPNSEFHGLGRPAADPAAVLDVARAALPHVAPYAQVDAVVQVGPDLFEIRSAGQDPLTVRLTTGPLTDSVVAQSTRNPDGTFTVTVSDRAADHAVARALAHEVAELAALHESGRALTGPLDPGNVDGRIDPAGLTAHDRGRMAEIRLLAAAYAGADLDARLAVRAEIDALTDHLGLRVGDPDVRTRWALIPRDVLAHLMQLSVPSLSPDAVSAVLAGAPTLTEVERIRMIDYRSRLAPDFQVPQQAQLDARLRELAAEAEQTQSGMPRMPAFAGQIVGVPQAQLDRIRAVDPQLADRLANEGVYVDLTGRYDLRPYMVAGVPAIDLGAARPAFDLSTEAGRQAQLHEDRQRSRTALRGLHGDQAAALLANHDFHYQGTARWMGLVPNVLTEALRAITPVPPTAATTAETTAAQGPSGDVRVTADRVTLPADEANKQGPVYGPALDARTGQPPPLFDGPPKREDVQQGALGDCGMIAVIGSVAGHLPDTIAQMFHPNPDGSVDVLLHETGGPGNTVNPTGRQLRITVFPDVPLHANSNGRSAYADQSMVGTSWASLLEKAIAAVDRTWSQQRHDQWQQLWTARPDVDAAQAAPLGYARLGNGSTRQMQAELLSQLTGMPTRVSRLDSTPGREADAEAQLAALLAAGSPVLTGTLPAQAYQSQPNGKPPYGLYAGHAYEIVSVANGEVHLRNPWNSSHPSPIPVRAFLDLMSPWYAHVDLARNTVAALPNSDFHGQGRPAADPTAVVDRARLVLPTLAAPIGADQVVAVGPDVFEVRAPGLEPLRIRVTAGPLAAGTVAETTRNLDGTFTLAVSDRAADGVVDRAVVHEAAELLARHETGDAQVGLFDQGTADGPIDPAHLTAQDRGRLAELRLMAAWYAQADTTARLALRADIDALVDQLGLRWGTPEAQARLAALPADVWSHVMTLSLPAITPDAVASALAFNPNPTTVERFRAIDYRGRLAPDLQPPPVAELTAKLRELAVHGEQSQSSLPRMPALAGQIIGVPANLLDQIRRVDPQLADRVAAQGIYVDLTGRFDLRPYTLDGAPEFSLAPSAPAYDLNTPAGRKALLAEDRARVGAAFRAEYGSNPAAMAVLTTHDFHYLTDARRMALVPNALTEALRAMMPPDPDVEVEAAPTVTTSEIAVVADRVTLPDSKPGRAVEYGQAVDSRTGQPAPLFDGPPRREQVRQGMLGDCGMLASIAAVAGHRPAALAQLFQRNPDGTVDVLLHESTLLGDAMKPTGRRLRITVRPDVPLRSGTNGATAYADQSQNGSAWASLLEKALAAVDRTWTARQHEQWQTDWRSWHSKDHPHQAAPAGYARLNVGSTPRMQAQLLTQLTGAPSRSSVFDSRPGQEARVAQRLAALLAAGSPVITGTKPEQAYPQAIRQQLPFGLVPGHAYEVVAVSNGQVSLRNPWNRSHPAPMPVRDFLDLMSGYHAHLDTAPTAPIGQAVAAPGPVATDALPPGLSPPRPPSAVPSSPAPFQEPSDRAAGRPHRHSLGRTFVDDERIHVGYFALLGADGTVDGLLVVVSCEHGQRTAHWGAGGGQPGAGGSMSIGRAEAERIAREVLGFALPEEPALHDMVNG</sequence>
<feature type="transmembrane region" description="Helical" evidence="8">
    <location>
        <begin position="118"/>
        <end position="140"/>
    </location>
</feature>
<keyword evidence="3 5" id="KW-0378">Hydrolase</keyword>
<keyword evidence="8" id="KW-1133">Transmembrane helix</keyword>
<evidence type="ECO:0000256" key="8">
    <source>
        <dbReference type="SAM" id="Phobius"/>
    </source>
</evidence>
<feature type="active site" evidence="5">
    <location>
        <position position="3005"/>
    </location>
</feature>
<feature type="region of interest" description="Disordered" evidence="7">
    <location>
        <begin position="2492"/>
        <end position="2530"/>
    </location>
</feature>
<proteinExistence type="inferred from homology"/>
<feature type="domain" description="Calpain catalytic" evidence="9">
    <location>
        <begin position="3707"/>
        <end position="3952"/>
    </location>
</feature>
<feature type="coiled-coil region" evidence="6">
    <location>
        <begin position="1919"/>
        <end position="1953"/>
    </location>
</feature>
<evidence type="ECO:0000313" key="11">
    <source>
        <dbReference type="Proteomes" id="UP000653076"/>
    </source>
</evidence>
<feature type="compositionally biased region" description="Low complexity" evidence="7">
    <location>
        <begin position="2492"/>
        <end position="2506"/>
    </location>
</feature>
<feature type="compositionally biased region" description="Polar residues" evidence="7">
    <location>
        <begin position="602"/>
        <end position="624"/>
    </location>
</feature>
<dbReference type="RefSeq" id="WP_204037108.1">
    <property type="nucleotide sequence ID" value="NZ_BOPC01000078.1"/>
</dbReference>
<accession>A0ABQ4JJI0</accession>
<keyword evidence="8" id="KW-0472">Membrane</keyword>
<organism evidence="10 11">
    <name type="scientific">Micromonospora qiuiae</name>
    <dbReference type="NCBI Taxonomy" id="502268"/>
    <lineage>
        <taxon>Bacteria</taxon>
        <taxon>Bacillati</taxon>
        <taxon>Actinomycetota</taxon>
        <taxon>Actinomycetes</taxon>
        <taxon>Micromonosporales</taxon>
        <taxon>Micromonosporaceae</taxon>
        <taxon>Micromonospora</taxon>
    </lineage>
</organism>
<feature type="compositionally biased region" description="Low complexity" evidence="7">
    <location>
        <begin position="456"/>
        <end position="473"/>
    </location>
</feature>
<evidence type="ECO:0000256" key="7">
    <source>
        <dbReference type="SAM" id="MobiDB-lite"/>
    </source>
</evidence>
<keyword evidence="6" id="KW-0175">Coiled coil</keyword>
<feature type="region of interest" description="Disordered" evidence="7">
    <location>
        <begin position="2965"/>
        <end position="2997"/>
    </location>
</feature>
<feature type="transmembrane region" description="Helical" evidence="8">
    <location>
        <begin position="146"/>
        <end position="167"/>
    </location>
</feature>
<dbReference type="InterPro" id="IPR022684">
    <property type="entry name" value="Calpain_cysteine_protease"/>
</dbReference>
<feature type="compositionally biased region" description="Low complexity" evidence="7">
    <location>
        <begin position="1987"/>
        <end position="2010"/>
    </location>
</feature>
<dbReference type="SUPFAM" id="SSF54001">
    <property type="entry name" value="Cysteine proteinases"/>
    <property type="match status" value="2"/>
</dbReference>
<feature type="compositionally biased region" description="Low complexity" evidence="7">
    <location>
        <begin position="663"/>
        <end position="685"/>
    </location>
</feature>
<feature type="active site" evidence="5">
    <location>
        <position position="3947"/>
    </location>
</feature>
<feature type="active site" evidence="5">
    <location>
        <position position="3223"/>
    </location>
</feature>
<feature type="region of interest" description="Disordered" evidence="7">
    <location>
        <begin position="401"/>
        <end position="924"/>
    </location>
</feature>
<dbReference type="InterPro" id="IPR025968">
    <property type="entry name" value="YwqJ_deaminase"/>
</dbReference>
<dbReference type="Proteomes" id="UP000653076">
    <property type="component" value="Unassembled WGS sequence"/>
</dbReference>
<feature type="region of interest" description="Disordered" evidence="7">
    <location>
        <begin position="1629"/>
        <end position="1733"/>
    </location>
</feature>
<feature type="region of interest" description="Disordered" evidence="7">
    <location>
        <begin position="1311"/>
        <end position="1336"/>
    </location>
</feature>
<reference evidence="10 11" key="1">
    <citation type="submission" date="2021-01" db="EMBL/GenBank/DDBJ databases">
        <title>Whole genome shotgun sequence of Verrucosispora qiuiae NBRC 106684.</title>
        <authorList>
            <person name="Komaki H."/>
            <person name="Tamura T."/>
        </authorList>
    </citation>
    <scope>NUCLEOTIDE SEQUENCE [LARGE SCALE GENOMIC DNA]</scope>
    <source>
        <strain evidence="10 11">NBRC 106684</strain>
    </source>
</reference>
<dbReference type="InterPro" id="IPR028908">
    <property type="entry name" value="Tox-PL_dom"/>
</dbReference>
<feature type="region of interest" description="Disordered" evidence="7">
    <location>
        <begin position="1104"/>
        <end position="1132"/>
    </location>
</feature>
<dbReference type="EMBL" id="BOPC01000078">
    <property type="protein sequence ID" value="GIJ29647.1"/>
    <property type="molecule type" value="Genomic_DNA"/>
</dbReference>
<feature type="compositionally biased region" description="Gly residues" evidence="7">
    <location>
        <begin position="429"/>
        <end position="455"/>
    </location>
</feature>
<feature type="domain" description="Calpain catalytic" evidence="9">
    <location>
        <begin position="2985"/>
        <end position="3228"/>
    </location>
</feature>
<comment type="similarity">
    <text evidence="1">Belongs to the peptidase C2 family.</text>
</comment>